<evidence type="ECO:0000256" key="5">
    <source>
        <dbReference type="SAM" id="MobiDB-lite"/>
    </source>
</evidence>
<keyword evidence="2" id="KW-0805">Transcription regulation</keyword>
<feature type="compositionally biased region" description="Polar residues" evidence="5">
    <location>
        <begin position="150"/>
        <end position="162"/>
    </location>
</feature>
<dbReference type="PANTHER" id="PTHR12565:SF312">
    <property type="entry name" value="TRANSCRIPTION FACTOR BHLH74"/>
    <property type="match status" value="1"/>
</dbReference>
<dbReference type="GO" id="GO:0046983">
    <property type="term" value="F:protein dimerization activity"/>
    <property type="evidence" value="ECO:0007669"/>
    <property type="project" value="InterPro"/>
</dbReference>
<keyword evidence="3" id="KW-0804">Transcription</keyword>
<dbReference type="SUPFAM" id="SSF47459">
    <property type="entry name" value="HLH, helix-loop-helix DNA-binding domain"/>
    <property type="match status" value="1"/>
</dbReference>
<feature type="region of interest" description="Disordered" evidence="5">
    <location>
        <begin position="106"/>
        <end position="229"/>
    </location>
</feature>
<dbReference type="AlphaFoldDB" id="A0AAV3P6X9"/>
<evidence type="ECO:0000313" key="8">
    <source>
        <dbReference type="Proteomes" id="UP001454036"/>
    </source>
</evidence>
<feature type="compositionally biased region" description="Polar residues" evidence="5">
    <location>
        <begin position="115"/>
        <end position="126"/>
    </location>
</feature>
<evidence type="ECO:0000256" key="2">
    <source>
        <dbReference type="ARBA" id="ARBA00023015"/>
    </source>
</evidence>
<dbReference type="Proteomes" id="UP001454036">
    <property type="component" value="Unassembled WGS sequence"/>
</dbReference>
<keyword evidence="4" id="KW-0539">Nucleus</keyword>
<feature type="domain" description="BHLH" evidence="6">
    <location>
        <begin position="218"/>
        <end position="268"/>
    </location>
</feature>
<evidence type="ECO:0000259" key="6">
    <source>
        <dbReference type="PROSITE" id="PS50888"/>
    </source>
</evidence>
<organism evidence="7 8">
    <name type="scientific">Lithospermum erythrorhizon</name>
    <name type="common">Purple gromwell</name>
    <name type="synonym">Lithospermum officinale var. erythrorhizon</name>
    <dbReference type="NCBI Taxonomy" id="34254"/>
    <lineage>
        <taxon>Eukaryota</taxon>
        <taxon>Viridiplantae</taxon>
        <taxon>Streptophyta</taxon>
        <taxon>Embryophyta</taxon>
        <taxon>Tracheophyta</taxon>
        <taxon>Spermatophyta</taxon>
        <taxon>Magnoliopsida</taxon>
        <taxon>eudicotyledons</taxon>
        <taxon>Gunneridae</taxon>
        <taxon>Pentapetalae</taxon>
        <taxon>asterids</taxon>
        <taxon>lamiids</taxon>
        <taxon>Boraginales</taxon>
        <taxon>Boraginaceae</taxon>
        <taxon>Boraginoideae</taxon>
        <taxon>Lithospermeae</taxon>
        <taxon>Lithospermum</taxon>
    </lineage>
</organism>
<dbReference type="GO" id="GO:0005634">
    <property type="term" value="C:nucleus"/>
    <property type="evidence" value="ECO:0007669"/>
    <property type="project" value="UniProtKB-SubCell"/>
</dbReference>
<dbReference type="Gene3D" id="4.10.280.10">
    <property type="entry name" value="Helix-loop-helix DNA-binding domain"/>
    <property type="match status" value="1"/>
</dbReference>
<dbReference type="CDD" id="cd18919">
    <property type="entry name" value="bHLH_AtBPE_like"/>
    <property type="match status" value="1"/>
</dbReference>
<keyword evidence="8" id="KW-1185">Reference proteome</keyword>
<dbReference type="EMBL" id="BAABME010016397">
    <property type="protein sequence ID" value="GAA0145788.1"/>
    <property type="molecule type" value="Genomic_DNA"/>
</dbReference>
<comment type="caution">
    <text evidence="7">The sequence shown here is derived from an EMBL/GenBank/DDBJ whole genome shotgun (WGS) entry which is preliminary data.</text>
</comment>
<dbReference type="PROSITE" id="PS50888">
    <property type="entry name" value="BHLH"/>
    <property type="match status" value="1"/>
</dbReference>
<dbReference type="InterPro" id="IPR024097">
    <property type="entry name" value="bHLH_ZIP_TF"/>
</dbReference>
<dbReference type="InterPro" id="IPR036638">
    <property type="entry name" value="HLH_DNA-bd_sf"/>
</dbReference>
<feature type="compositionally biased region" description="Basic and acidic residues" evidence="5">
    <location>
        <begin position="168"/>
        <end position="189"/>
    </location>
</feature>
<dbReference type="Pfam" id="PF00010">
    <property type="entry name" value="HLH"/>
    <property type="match status" value="1"/>
</dbReference>
<evidence type="ECO:0000256" key="3">
    <source>
        <dbReference type="ARBA" id="ARBA00023163"/>
    </source>
</evidence>
<evidence type="ECO:0000256" key="1">
    <source>
        <dbReference type="ARBA" id="ARBA00004123"/>
    </source>
</evidence>
<dbReference type="GO" id="GO:0003700">
    <property type="term" value="F:DNA-binding transcription factor activity"/>
    <property type="evidence" value="ECO:0007669"/>
    <property type="project" value="TreeGrafter"/>
</dbReference>
<sequence>MDSEDSGKMGFQCNRVGDSSESLFKNHSGVYPFNGSGWHQLVSMNQSSNFGDGGSSVVHESEHFNSHYPVMLEHQAMNVSSDMVPKIPSFGSGSFSEMITSSFGLPESALMPPTVHNQRPENTQGSGRIVVDEPADSSPNVKRKRKVSESHSPFNPSKSNEGGVQKVSSRETSDCSKEQDGKEKTEQQSKRSAKQVNTSNSGEQPKDNYIHTRAKRGQATNSHSLAERVRRERISERMRLLQELVPGCDKITGKAMMLDEIINYVQSLQNQVEFLSMKLATVNPEVNIDMERLLSSKDILHARSAGSAALSIPPGLSSSHLSPGILQANFIGGAPNIPQPYHSMPQMAWDGEFQSLLQMGFDSNTSINNLGPNGSKLPNLCSSSFSRRDMKKGKRKYSFVNFGGSLFGYMIKQG</sequence>
<name>A0AAV3P6X9_LITER</name>
<evidence type="ECO:0000313" key="7">
    <source>
        <dbReference type="EMBL" id="GAA0145788.1"/>
    </source>
</evidence>
<dbReference type="InterPro" id="IPR011598">
    <property type="entry name" value="bHLH_dom"/>
</dbReference>
<protein>
    <recommendedName>
        <fullName evidence="6">BHLH domain-containing protein</fullName>
    </recommendedName>
</protein>
<proteinExistence type="predicted"/>
<dbReference type="SMART" id="SM00353">
    <property type="entry name" value="HLH"/>
    <property type="match status" value="1"/>
</dbReference>
<dbReference type="PANTHER" id="PTHR12565">
    <property type="entry name" value="STEROL REGULATORY ELEMENT-BINDING PROTEIN"/>
    <property type="match status" value="1"/>
</dbReference>
<reference evidence="7 8" key="1">
    <citation type="submission" date="2024-01" db="EMBL/GenBank/DDBJ databases">
        <title>The complete chloroplast genome sequence of Lithospermum erythrorhizon: insights into the phylogenetic relationship among Boraginaceae species and the maternal lineages of purple gromwells.</title>
        <authorList>
            <person name="Okada T."/>
            <person name="Watanabe K."/>
        </authorList>
    </citation>
    <scope>NUCLEOTIDE SEQUENCE [LARGE SCALE GENOMIC DNA]</scope>
</reference>
<evidence type="ECO:0000256" key="4">
    <source>
        <dbReference type="ARBA" id="ARBA00023242"/>
    </source>
</evidence>
<gene>
    <name evidence="7" type="ORF">LIER_36190</name>
</gene>
<comment type="subcellular location">
    <subcellularLocation>
        <location evidence="1">Nucleus</location>
    </subcellularLocation>
</comment>
<feature type="compositionally biased region" description="Polar residues" evidence="5">
    <location>
        <begin position="194"/>
        <end position="203"/>
    </location>
</feature>
<dbReference type="FunFam" id="4.10.280.10:FF:000002">
    <property type="entry name" value="Basic helix-loop-helix transcription factor"/>
    <property type="match status" value="1"/>
</dbReference>
<accession>A0AAV3P6X9</accession>